<dbReference type="InterPro" id="IPR000462">
    <property type="entry name" value="CDP-OH_P_trans"/>
</dbReference>
<feature type="transmembrane region" description="Helical" evidence="16">
    <location>
        <begin position="162"/>
        <end position="185"/>
    </location>
</feature>
<evidence type="ECO:0000256" key="4">
    <source>
        <dbReference type="ARBA" id="ARBA00013174"/>
    </source>
</evidence>
<comment type="subcellular location">
    <subcellularLocation>
        <location evidence="2">Endomembrane system</location>
        <topology evidence="2">Multi-pass membrane protein</topology>
    </subcellularLocation>
</comment>
<dbReference type="Pfam" id="PF01066">
    <property type="entry name" value="CDP-OH_P_transf"/>
    <property type="match status" value="1"/>
</dbReference>
<evidence type="ECO:0000256" key="13">
    <source>
        <dbReference type="ARBA" id="ARBA00023264"/>
    </source>
</evidence>
<comment type="catalytic activity">
    <reaction evidence="1">
        <text>a CDP-1,2-diacyl-sn-glycerol + L-serine = a 1,2-diacyl-sn-glycero-3-phospho-L-serine + CMP + H(+)</text>
        <dbReference type="Rhea" id="RHEA:16913"/>
        <dbReference type="ChEBI" id="CHEBI:15378"/>
        <dbReference type="ChEBI" id="CHEBI:33384"/>
        <dbReference type="ChEBI" id="CHEBI:57262"/>
        <dbReference type="ChEBI" id="CHEBI:58332"/>
        <dbReference type="ChEBI" id="CHEBI:60377"/>
        <dbReference type="EC" id="2.7.8.8"/>
    </reaction>
</comment>
<dbReference type="Gene3D" id="1.20.120.1760">
    <property type="match status" value="1"/>
</dbReference>
<dbReference type="EC" id="2.7.8.8" evidence="4"/>
<organism evidence="17 18">
    <name type="scientific">Phocaeicola barnesiae</name>
    <dbReference type="NCBI Taxonomy" id="376804"/>
    <lineage>
        <taxon>Bacteria</taxon>
        <taxon>Pseudomonadati</taxon>
        <taxon>Bacteroidota</taxon>
        <taxon>Bacteroidia</taxon>
        <taxon>Bacteroidales</taxon>
        <taxon>Bacteroidaceae</taxon>
        <taxon>Phocaeicola</taxon>
    </lineage>
</organism>
<evidence type="ECO:0000256" key="12">
    <source>
        <dbReference type="ARBA" id="ARBA00023209"/>
    </source>
</evidence>
<evidence type="ECO:0000256" key="15">
    <source>
        <dbReference type="RuleBase" id="RU003750"/>
    </source>
</evidence>
<comment type="caution">
    <text evidence="17">The sequence shown here is derived from an EMBL/GenBank/DDBJ whole genome shotgun (WGS) entry which is preliminary data.</text>
</comment>
<feature type="transmembrane region" description="Helical" evidence="16">
    <location>
        <begin position="35"/>
        <end position="58"/>
    </location>
</feature>
<keyword evidence="8 16" id="KW-0812">Transmembrane</keyword>
<sequence length="235" mass="26175">MANVIVKNLPNSITSCNLFCGCIASYMAFQSKYEYALLFIVLGAVFDFFDGMTARLLHVSSPIGKELDSLADDITFGLAPAAIAFSLFKEVHYPAWLESISHLLPYTAFLIAVFSALRLAKFNLDERQSTSFIGMPTPANALFWGSLVVGEHAWLVSENFNALYLLVLVLVMSLLLVAELPMFSLKFKDLSWGHNKISYIFLIVSIPLLVIFQLSGFAAVILWYILLSILTRKKS</sequence>
<dbReference type="RefSeq" id="WP_022339501.1">
    <property type="nucleotide sequence ID" value="NZ_CALULB010000003.1"/>
</dbReference>
<evidence type="ECO:0000256" key="8">
    <source>
        <dbReference type="ARBA" id="ARBA00022692"/>
    </source>
</evidence>
<evidence type="ECO:0000256" key="14">
    <source>
        <dbReference type="ARBA" id="ARBA00032361"/>
    </source>
</evidence>
<dbReference type="Proteomes" id="UP001204579">
    <property type="component" value="Unassembled WGS sequence"/>
</dbReference>
<dbReference type="EMBL" id="JANRHJ010000007">
    <property type="protein sequence ID" value="MCR8873786.1"/>
    <property type="molecule type" value="Genomic_DNA"/>
</dbReference>
<dbReference type="InterPro" id="IPR043130">
    <property type="entry name" value="CDP-OH_PTrfase_TM_dom"/>
</dbReference>
<dbReference type="AlphaFoldDB" id="A0AAW5MZA8"/>
<evidence type="ECO:0000256" key="16">
    <source>
        <dbReference type="SAM" id="Phobius"/>
    </source>
</evidence>
<dbReference type="GO" id="GO:0003882">
    <property type="term" value="F:CDP-diacylglycerol-serine O-phosphatidyltransferase activity"/>
    <property type="evidence" value="ECO:0007669"/>
    <property type="project" value="UniProtKB-EC"/>
</dbReference>
<keyword evidence="6" id="KW-0444">Lipid biosynthesis</keyword>
<evidence type="ECO:0000313" key="18">
    <source>
        <dbReference type="Proteomes" id="UP001204579"/>
    </source>
</evidence>
<keyword evidence="13" id="KW-1208">Phospholipid metabolism</keyword>
<comment type="similarity">
    <text evidence="3 15">Belongs to the CDP-alcohol phosphatidyltransferase class-I family.</text>
</comment>
<evidence type="ECO:0000256" key="5">
    <source>
        <dbReference type="ARBA" id="ARBA00017171"/>
    </source>
</evidence>
<keyword evidence="18" id="KW-1185">Reference proteome</keyword>
<protein>
    <recommendedName>
        <fullName evidence="5">CDP-diacylglycerol--serine O-phosphatidyltransferase</fullName>
        <ecNumber evidence="4">2.7.8.8</ecNumber>
    </recommendedName>
    <alternativeName>
        <fullName evidence="14">Phosphatidylserine synthase</fullName>
    </alternativeName>
</protein>
<feature type="transmembrane region" description="Helical" evidence="16">
    <location>
        <begin position="100"/>
        <end position="120"/>
    </location>
</feature>
<evidence type="ECO:0000256" key="9">
    <source>
        <dbReference type="ARBA" id="ARBA00022989"/>
    </source>
</evidence>
<dbReference type="GO" id="GO:0008654">
    <property type="term" value="P:phospholipid biosynthetic process"/>
    <property type="evidence" value="ECO:0007669"/>
    <property type="project" value="UniProtKB-KW"/>
</dbReference>
<proteinExistence type="inferred from homology"/>
<dbReference type="GO" id="GO:0012505">
    <property type="term" value="C:endomembrane system"/>
    <property type="evidence" value="ECO:0007669"/>
    <property type="project" value="UniProtKB-SubCell"/>
</dbReference>
<evidence type="ECO:0000313" key="17">
    <source>
        <dbReference type="EMBL" id="MCR8873786.1"/>
    </source>
</evidence>
<keyword evidence="12" id="KW-0594">Phospholipid biosynthesis</keyword>
<dbReference type="GO" id="GO:0016020">
    <property type="term" value="C:membrane"/>
    <property type="evidence" value="ECO:0007669"/>
    <property type="project" value="InterPro"/>
</dbReference>
<evidence type="ECO:0000256" key="3">
    <source>
        <dbReference type="ARBA" id="ARBA00010441"/>
    </source>
</evidence>
<keyword evidence="7 15" id="KW-0808">Transferase</keyword>
<evidence type="ECO:0000256" key="1">
    <source>
        <dbReference type="ARBA" id="ARBA00000287"/>
    </source>
</evidence>
<keyword evidence="10" id="KW-0443">Lipid metabolism</keyword>
<name>A0AAW5MZA8_9BACT</name>
<accession>A0AAW5MZA8</accession>
<dbReference type="InterPro" id="IPR048254">
    <property type="entry name" value="CDP_ALCOHOL_P_TRANSF_CS"/>
</dbReference>
<dbReference type="PROSITE" id="PS51257">
    <property type="entry name" value="PROKAR_LIPOPROTEIN"/>
    <property type="match status" value="1"/>
</dbReference>
<gene>
    <name evidence="17" type="primary">pssA</name>
    <name evidence="17" type="ORF">NW209_07140</name>
</gene>
<keyword evidence="11 16" id="KW-0472">Membrane</keyword>
<dbReference type="PANTHER" id="PTHR14269:SF61">
    <property type="entry name" value="CDP-DIACYLGLYCEROL--SERINE O-PHOSPHATIDYLTRANSFERASE"/>
    <property type="match status" value="1"/>
</dbReference>
<dbReference type="InterPro" id="IPR004533">
    <property type="entry name" value="CDP-diaglyc--ser_O-PTrfase"/>
</dbReference>
<dbReference type="InterPro" id="IPR050324">
    <property type="entry name" value="CDP-alcohol_PTase-I"/>
</dbReference>
<keyword evidence="9 16" id="KW-1133">Transmembrane helix</keyword>
<evidence type="ECO:0000256" key="10">
    <source>
        <dbReference type="ARBA" id="ARBA00023098"/>
    </source>
</evidence>
<dbReference type="PANTHER" id="PTHR14269">
    <property type="entry name" value="CDP-DIACYLGLYCEROL--GLYCEROL-3-PHOSPHATE 3-PHOSPHATIDYLTRANSFERASE-RELATED"/>
    <property type="match status" value="1"/>
</dbReference>
<dbReference type="NCBIfam" id="TIGR00473">
    <property type="entry name" value="pssA"/>
    <property type="match status" value="1"/>
</dbReference>
<feature type="transmembrane region" description="Helical" evidence="16">
    <location>
        <begin position="197"/>
        <end position="226"/>
    </location>
</feature>
<reference evidence="17 18" key="1">
    <citation type="submission" date="2022-08" db="EMBL/GenBank/DDBJ databases">
        <authorList>
            <person name="Zeman M."/>
            <person name="Kubasova T."/>
        </authorList>
    </citation>
    <scope>NUCLEOTIDE SEQUENCE [LARGE SCALE GENOMIC DNA]</scope>
    <source>
        <strain evidence="17 18">ET62</strain>
    </source>
</reference>
<evidence type="ECO:0000256" key="6">
    <source>
        <dbReference type="ARBA" id="ARBA00022516"/>
    </source>
</evidence>
<evidence type="ECO:0000256" key="11">
    <source>
        <dbReference type="ARBA" id="ARBA00023136"/>
    </source>
</evidence>
<evidence type="ECO:0000256" key="7">
    <source>
        <dbReference type="ARBA" id="ARBA00022679"/>
    </source>
</evidence>
<dbReference type="PROSITE" id="PS00379">
    <property type="entry name" value="CDP_ALCOHOL_P_TRANSF"/>
    <property type="match status" value="1"/>
</dbReference>
<evidence type="ECO:0000256" key="2">
    <source>
        <dbReference type="ARBA" id="ARBA00004127"/>
    </source>
</evidence>